<dbReference type="AlphaFoldDB" id="A0A1T4R465"/>
<dbReference type="InterPro" id="IPR037914">
    <property type="entry name" value="SpoVT-AbrB_sf"/>
</dbReference>
<dbReference type="Proteomes" id="UP000190092">
    <property type="component" value="Unassembled WGS sequence"/>
</dbReference>
<sequence length="109" mass="12259">MDFPQFQQLAPTLFPPVFVRIYAYIHTESRMTIARTRTFRSGNSEALRLPRDVAYGEGVELVIVRSGDVMTIYPAATSLPAMIARLRALPTPPTIEVRDTEELPERPGL</sequence>
<proteinExistence type="predicted"/>
<reference evidence="2" key="1">
    <citation type="submission" date="2017-02" db="EMBL/GenBank/DDBJ databases">
        <authorList>
            <person name="Varghese N."/>
            <person name="Submissions S."/>
        </authorList>
    </citation>
    <scope>NUCLEOTIDE SEQUENCE [LARGE SCALE GENOMIC DNA]</scope>
    <source>
        <strain evidence="2">ATCC 27094</strain>
    </source>
</reference>
<dbReference type="Gene3D" id="2.10.260.10">
    <property type="match status" value="1"/>
</dbReference>
<gene>
    <name evidence="1" type="ORF">SAMN02745126_03564</name>
</gene>
<evidence type="ECO:0000313" key="2">
    <source>
        <dbReference type="Proteomes" id="UP000190092"/>
    </source>
</evidence>
<protein>
    <submittedName>
        <fullName evidence="1">Antitoxin VapB</fullName>
    </submittedName>
</protein>
<dbReference type="SUPFAM" id="SSF89447">
    <property type="entry name" value="AbrB/MazE/MraZ-like"/>
    <property type="match status" value="1"/>
</dbReference>
<accession>A0A1T4R465</accession>
<dbReference type="EMBL" id="FUWJ01000004">
    <property type="protein sequence ID" value="SKA10667.1"/>
    <property type="molecule type" value="Genomic_DNA"/>
</dbReference>
<keyword evidence="2" id="KW-1185">Reference proteome</keyword>
<name>A0A1T4R465_9HYPH</name>
<organism evidence="1 2">
    <name type="scientific">Enhydrobacter aerosaccus</name>
    <dbReference type="NCBI Taxonomy" id="225324"/>
    <lineage>
        <taxon>Bacteria</taxon>
        <taxon>Pseudomonadati</taxon>
        <taxon>Pseudomonadota</taxon>
        <taxon>Alphaproteobacteria</taxon>
        <taxon>Hyphomicrobiales</taxon>
        <taxon>Enhydrobacter</taxon>
    </lineage>
</organism>
<evidence type="ECO:0000313" key="1">
    <source>
        <dbReference type="EMBL" id="SKA10667.1"/>
    </source>
</evidence>
<dbReference type="STRING" id="225324.SAMN02745126_03564"/>